<dbReference type="Proteomes" id="UP000807504">
    <property type="component" value="Unassembled WGS sequence"/>
</dbReference>
<protein>
    <submittedName>
        <fullName evidence="1">Uncharacterized protein</fullName>
    </submittedName>
</protein>
<reference evidence="1" key="1">
    <citation type="journal article" date="2020" name="bioRxiv">
        <title>Chromosome-level reference genome of the European wasp spider Argiope bruennichi: a resource for studies on range expansion and evolutionary adaptation.</title>
        <authorList>
            <person name="Sheffer M.M."/>
            <person name="Hoppe A."/>
            <person name="Krehenwinkel H."/>
            <person name="Uhl G."/>
            <person name="Kuss A.W."/>
            <person name="Jensen L."/>
            <person name="Jensen C."/>
            <person name="Gillespie R.G."/>
            <person name="Hoff K.J."/>
            <person name="Prost S."/>
        </authorList>
    </citation>
    <scope>NUCLEOTIDE SEQUENCE</scope>
</reference>
<reference evidence="1" key="2">
    <citation type="submission" date="2020-06" db="EMBL/GenBank/DDBJ databases">
        <authorList>
            <person name="Sheffer M."/>
        </authorList>
    </citation>
    <scope>NUCLEOTIDE SEQUENCE</scope>
</reference>
<organism evidence="1 2">
    <name type="scientific">Argiope bruennichi</name>
    <name type="common">Wasp spider</name>
    <name type="synonym">Aranea bruennichi</name>
    <dbReference type="NCBI Taxonomy" id="94029"/>
    <lineage>
        <taxon>Eukaryota</taxon>
        <taxon>Metazoa</taxon>
        <taxon>Ecdysozoa</taxon>
        <taxon>Arthropoda</taxon>
        <taxon>Chelicerata</taxon>
        <taxon>Arachnida</taxon>
        <taxon>Araneae</taxon>
        <taxon>Araneomorphae</taxon>
        <taxon>Entelegynae</taxon>
        <taxon>Araneoidea</taxon>
        <taxon>Araneidae</taxon>
        <taxon>Argiope</taxon>
    </lineage>
</organism>
<dbReference type="AlphaFoldDB" id="A0A8T0EQ80"/>
<name>A0A8T0EQ80_ARGBR</name>
<evidence type="ECO:0000313" key="2">
    <source>
        <dbReference type="Proteomes" id="UP000807504"/>
    </source>
</evidence>
<proteinExistence type="predicted"/>
<sequence length="223" mass="26035">MFTELSLTQKPVKHWTSSCGHVWLIYTSKKGTNFPCNLTQEFEKRMGIHPRVFDTIASRVEWAGKRFNQTLKQVHHVIFGKSHVQGYKNTVHFVGHRSPPTATTRVTPFQFVIWTKPEGPLSILETLGGRRRWFAVGYYSVFFYMEKLKKRLRRTQLKKQIDFNIQQKEWPSFHLRSTRKPLNPGDSPEVERLFEGEEEFGDLANTPLKEDLLLAGSKIRTLT</sequence>
<keyword evidence="2" id="KW-1185">Reference proteome</keyword>
<comment type="caution">
    <text evidence="1">The sequence shown here is derived from an EMBL/GenBank/DDBJ whole genome shotgun (WGS) entry which is preliminary data.</text>
</comment>
<evidence type="ECO:0000313" key="1">
    <source>
        <dbReference type="EMBL" id="KAF8774806.1"/>
    </source>
</evidence>
<accession>A0A8T0EQ80</accession>
<dbReference type="EMBL" id="JABXBU010002227">
    <property type="protein sequence ID" value="KAF8774806.1"/>
    <property type="molecule type" value="Genomic_DNA"/>
</dbReference>
<gene>
    <name evidence="1" type="ORF">HNY73_017319</name>
</gene>